<dbReference type="EMBL" id="JGYD01000010">
    <property type="protein sequence ID" value="KSV18715.1"/>
    <property type="molecule type" value="Genomic_DNA"/>
</dbReference>
<evidence type="ECO:0000256" key="7">
    <source>
        <dbReference type="HAMAP-Rule" id="MF_01325"/>
    </source>
</evidence>
<sequence length="205" mass="21884">MIQGIIGKKIGMTQIFQEDGKAQPVTLVEAGPCVVVQVKTEKQDGYEAVQLGYGKAKHITSAVKGQCRGFGEFKVLREVDVDDIAAVNVGDQITVSDFKDGEKIDASGVSRGRGFAGVVKRWHFAGGPKTHGQSDRHRAPGSISSTTTPGRIYKGKRMAGHMGNDAVTIRNLVVLKTDAEKNLLMVKGAIPGGKNTIILIKKTGK</sequence>
<dbReference type="InterPro" id="IPR009000">
    <property type="entry name" value="Transl_B-barrel_sf"/>
</dbReference>
<keyword evidence="3 7" id="KW-0694">RNA-binding</keyword>
<evidence type="ECO:0000256" key="9">
    <source>
        <dbReference type="RuleBase" id="RU003906"/>
    </source>
</evidence>
<dbReference type="SUPFAM" id="SSF50447">
    <property type="entry name" value="Translation proteins"/>
    <property type="match status" value="1"/>
</dbReference>
<dbReference type="InterPro" id="IPR019927">
    <property type="entry name" value="Ribosomal_uL3_bac/org-type"/>
</dbReference>
<gene>
    <name evidence="7" type="primary">rplC</name>
    <name evidence="11" type="ORF">DA01_01690</name>
</gene>
<dbReference type="HAMAP" id="MF_01325_B">
    <property type="entry name" value="Ribosomal_uL3_B"/>
    <property type="match status" value="1"/>
</dbReference>
<dbReference type="Gene3D" id="2.40.30.10">
    <property type="entry name" value="Translation factors"/>
    <property type="match status" value="2"/>
</dbReference>
<comment type="subunit">
    <text evidence="7 9">Part of the 50S ribosomal subunit. Forms a cluster with proteins L14 and L19.</text>
</comment>
<dbReference type="GeneID" id="3230155"/>
<evidence type="ECO:0000256" key="5">
    <source>
        <dbReference type="ARBA" id="ARBA00023274"/>
    </source>
</evidence>
<dbReference type="NCBIfam" id="TIGR03625">
    <property type="entry name" value="L3_bact"/>
    <property type="match status" value="1"/>
</dbReference>
<protein>
    <recommendedName>
        <fullName evidence="6 7">Large ribosomal subunit protein uL3</fullName>
    </recommendedName>
</protein>
<dbReference type="FunFam" id="2.40.30.10:FF:000004">
    <property type="entry name" value="50S ribosomal protein L3"/>
    <property type="match status" value="1"/>
</dbReference>
<keyword evidence="4 7" id="KW-0689">Ribosomal protein</keyword>
<dbReference type="PANTHER" id="PTHR11229">
    <property type="entry name" value="50S RIBOSOMAL PROTEIN L3"/>
    <property type="match status" value="1"/>
</dbReference>
<dbReference type="SMR" id="A0A0V8M4L3"/>
<evidence type="ECO:0000256" key="2">
    <source>
        <dbReference type="ARBA" id="ARBA00022730"/>
    </source>
</evidence>
<evidence type="ECO:0000256" key="6">
    <source>
        <dbReference type="ARBA" id="ARBA00035243"/>
    </source>
</evidence>
<dbReference type="GO" id="GO:0022625">
    <property type="term" value="C:cytosolic large ribosomal subunit"/>
    <property type="evidence" value="ECO:0007669"/>
    <property type="project" value="TreeGrafter"/>
</dbReference>
<dbReference type="Proteomes" id="UP000053577">
    <property type="component" value="Unassembled WGS sequence"/>
</dbReference>
<proteinExistence type="inferred from homology"/>
<evidence type="ECO:0000256" key="3">
    <source>
        <dbReference type="ARBA" id="ARBA00022884"/>
    </source>
</evidence>
<dbReference type="InterPro" id="IPR000597">
    <property type="entry name" value="Ribosomal_uL3"/>
</dbReference>
<organism evidence="11 12">
    <name type="scientific">Dehalococcoides mccartyi</name>
    <dbReference type="NCBI Taxonomy" id="61435"/>
    <lineage>
        <taxon>Bacteria</taxon>
        <taxon>Bacillati</taxon>
        <taxon>Chloroflexota</taxon>
        <taxon>Dehalococcoidia</taxon>
        <taxon>Dehalococcoidales</taxon>
        <taxon>Dehalococcoidaceae</taxon>
        <taxon>Dehalococcoides</taxon>
    </lineage>
</organism>
<dbReference type="GO" id="GO:0019843">
    <property type="term" value="F:rRNA binding"/>
    <property type="evidence" value="ECO:0007669"/>
    <property type="project" value="UniProtKB-UniRule"/>
</dbReference>
<keyword evidence="2 7" id="KW-0699">rRNA-binding</keyword>
<dbReference type="PATRIC" id="fig|61435.5.peg.343"/>
<comment type="similarity">
    <text evidence="1 7 8">Belongs to the universal ribosomal protein uL3 family.</text>
</comment>
<dbReference type="GO" id="GO:0006412">
    <property type="term" value="P:translation"/>
    <property type="evidence" value="ECO:0007669"/>
    <property type="project" value="UniProtKB-UniRule"/>
</dbReference>
<name>A0A0V8M4L3_9CHLR</name>
<reference evidence="11 12" key="1">
    <citation type="journal article" date="2015" name="Sci. Rep.">
        <title>A comparative genomics and reductive dehalogenase gene transcription study of two chloroethene-respiring bacteria, Dehalococcoides mccartyi strains MB and 11a.</title>
        <authorList>
            <person name="Low A."/>
            <person name="Shen Z."/>
            <person name="Cheng D."/>
            <person name="Rogers M.J."/>
            <person name="Lee P.K."/>
            <person name="He J."/>
        </authorList>
    </citation>
    <scope>NUCLEOTIDE SEQUENCE [LARGE SCALE GENOMIC DNA]</scope>
    <source>
        <strain evidence="11 12">MB</strain>
    </source>
</reference>
<comment type="caution">
    <text evidence="11">The sequence shown here is derived from an EMBL/GenBank/DDBJ whole genome shotgun (WGS) entry which is preliminary data.</text>
</comment>
<dbReference type="OrthoDB" id="9806135at2"/>
<keyword evidence="5 7" id="KW-0687">Ribonucleoprotein</keyword>
<dbReference type="GO" id="GO:0003735">
    <property type="term" value="F:structural constituent of ribosome"/>
    <property type="evidence" value="ECO:0007669"/>
    <property type="project" value="UniProtKB-UniRule"/>
</dbReference>
<evidence type="ECO:0000256" key="10">
    <source>
        <dbReference type="SAM" id="MobiDB-lite"/>
    </source>
</evidence>
<feature type="region of interest" description="Disordered" evidence="10">
    <location>
        <begin position="126"/>
        <end position="150"/>
    </location>
</feature>
<dbReference type="RefSeq" id="WP_010936251.1">
    <property type="nucleotide sequence ID" value="NZ_CP013074.1"/>
</dbReference>
<dbReference type="InterPro" id="IPR019926">
    <property type="entry name" value="Ribosomal_uL3_CS"/>
</dbReference>
<evidence type="ECO:0000313" key="12">
    <source>
        <dbReference type="Proteomes" id="UP000053577"/>
    </source>
</evidence>
<dbReference type="Pfam" id="PF00297">
    <property type="entry name" value="Ribosomal_L3"/>
    <property type="match status" value="1"/>
</dbReference>
<comment type="function">
    <text evidence="7 9">One of the primary rRNA binding proteins, it binds directly near the 3'-end of the 23S rRNA, where it nucleates assembly of the 50S subunit.</text>
</comment>
<evidence type="ECO:0000256" key="8">
    <source>
        <dbReference type="RuleBase" id="RU003905"/>
    </source>
</evidence>
<dbReference type="eggNOG" id="COG0087">
    <property type="taxonomic scope" value="Bacteria"/>
</dbReference>
<evidence type="ECO:0000256" key="1">
    <source>
        <dbReference type="ARBA" id="ARBA00006540"/>
    </source>
</evidence>
<dbReference type="AlphaFoldDB" id="A0A0V8M4L3"/>
<accession>A0A0V8M4L3</accession>
<evidence type="ECO:0000313" key="11">
    <source>
        <dbReference type="EMBL" id="KSV18715.1"/>
    </source>
</evidence>
<evidence type="ECO:0000256" key="4">
    <source>
        <dbReference type="ARBA" id="ARBA00022980"/>
    </source>
</evidence>
<dbReference type="PANTHER" id="PTHR11229:SF16">
    <property type="entry name" value="LARGE RIBOSOMAL SUBUNIT PROTEIN UL3C"/>
    <property type="match status" value="1"/>
</dbReference>
<dbReference type="PROSITE" id="PS00474">
    <property type="entry name" value="RIBOSOMAL_L3"/>
    <property type="match status" value="1"/>
</dbReference>